<dbReference type="EMBL" id="CP000697">
    <property type="protein sequence ID" value="ABQ31272.1"/>
    <property type="molecule type" value="Genomic_DNA"/>
</dbReference>
<keyword evidence="1" id="KW-0560">Oxidoreductase</keyword>
<dbReference type="KEGG" id="acr:Acry_2072"/>
<dbReference type="GO" id="GO:0016491">
    <property type="term" value="F:oxidoreductase activity"/>
    <property type="evidence" value="ECO:0007669"/>
    <property type="project" value="UniProtKB-KW"/>
</dbReference>
<dbReference type="RefSeq" id="WP_012039794.1">
    <property type="nucleotide sequence ID" value="NC_009484.1"/>
</dbReference>
<gene>
    <name evidence="4" type="ordered locus">Acry_2072</name>
</gene>
<evidence type="ECO:0000256" key="2">
    <source>
        <dbReference type="SAM" id="Phobius"/>
    </source>
</evidence>
<dbReference type="Gene3D" id="3.30.9.10">
    <property type="entry name" value="D-Amino Acid Oxidase, subunit A, domain 2"/>
    <property type="match status" value="1"/>
</dbReference>
<dbReference type="InterPro" id="IPR006076">
    <property type="entry name" value="FAD-dep_OxRdtase"/>
</dbReference>
<dbReference type="PANTHER" id="PTHR13847:SF287">
    <property type="entry name" value="FAD-DEPENDENT OXIDOREDUCTASE DOMAIN-CONTAINING PROTEIN 1"/>
    <property type="match status" value="1"/>
</dbReference>
<evidence type="ECO:0000256" key="1">
    <source>
        <dbReference type="ARBA" id="ARBA00023002"/>
    </source>
</evidence>
<keyword evidence="2" id="KW-0472">Membrane</keyword>
<dbReference type="AlphaFoldDB" id="A5G090"/>
<keyword evidence="5" id="KW-1185">Reference proteome</keyword>
<accession>A5G090</accession>
<name>A5G090_ACICJ</name>
<evidence type="ECO:0000313" key="4">
    <source>
        <dbReference type="EMBL" id="ABQ31272.1"/>
    </source>
</evidence>
<dbReference type="STRING" id="349163.Acry_2072"/>
<dbReference type="HOGENOM" id="CLU_007884_4_1_5"/>
<reference evidence="4 5" key="1">
    <citation type="submission" date="2007-05" db="EMBL/GenBank/DDBJ databases">
        <title>Complete sequence of chromosome of Acidiphilium cryptum JF-5.</title>
        <authorList>
            <consortium name="US DOE Joint Genome Institute"/>
            <person name="Copeland A."/>
            <person name="Lucas S."/>
            <person name="Lapidus A."/>
            <person name="Barry K."/>
            <person name="Detter J.C."/>
            <person name="Glavina del Rio T."/>
            <person name="Hammon N."/>
            <person name="Israni S."/>
            <person name="Dalin E."/>
            <person name="Tice H."/>
            <person name="Pitluck S."/>
            <person name="Sims D."/>
            <person name="Brettin T."/>
            <person name="Bruce D."/>
            <person name="Han C."/>
            <person name="Schmutz J."/>
            <person name="Larimer F."/>
            <person name="Land M."/>
            <person name="Hauser L."/>
            <person name="Kyrpides N."/>
            <person name="Kim E."/>
            <person name="Magnuson T."/>
            <person name="Richardson P."/>
        </authorList>
    </citation>
    <scope>NUCLEOTIDE SEQUENCE [LARGE SCALE GENOMIC DNA]</scope>
    <source>
        <strain evidence="4 5">JF-5</strain>
    </source>
</reference>
<keyword evidence="2" id="KW-0812">Transmembrane</keyword>
<evidence type="ECO:0000259" key="3">
    <source>
        <dbReference type="Pfam" id="PF01266"/>
    </source>
</evidence>
<evidence type="ECO:0000313" key="5">
    <source>
        <dbReference type="Proteomes" id="UP000000245"/>
    </source>
</evidence>
<dbReference type="Pfam" id="PF01266">
    <property type="entry name" value="DAO"/>
    <property type="match status" value="1"/>
</dbReference>
<dbReference type="Gene3D" id="3.50.50.60">
    <property type="entry name" value="FAD/NAD(P)-binding domain"/>
    <property type="match status" value="1"/>
</dbReference>
<dbReference type="PANTHER" id="PTHR13847">
    <property type="entry name" value="SARCOSINE DEHYDROGENASE-RELATED"/>
    <property type="match status" value="1"/>
</dbReference>
<feature type="domain" description="FAD dependent oxidoreductase" evidence="3">
    <location>
        <begin position="10"/>
        <end position="345"/>
    </location>
</feature>
<organism evidence="4 5">
    <name type="scientific">Acidiphilium cryptum (strain JF-5)</name>
    <dbReference type="NCBI Taxonomy" id="349163"/>
    <lineage>
        <taxon>Bacteria</taxon>
        <taxon>Pseudomonadati</taxon>
        <taxon>Pseudomonadota</taxon>
        <taxon>Alphaproteobacteria</taxon>
        <taxon>Acetobacterales</taxon>
        <taxon>Acidocellaceae</taxon>
        <taxon>Acidiphilium</taxon>
    </lineage>
</organism>
<dbReference type="GO" id="GO:0005737">
    <property type="term" value="C:cytoplasm"/>
    <property type="evidence" value="ECO:0007669"/>
    <property type="project" value="TreeGrafter"/>
</dbReference>
<sequence>MSAVAKGASVVIVGAGVTGLSAAFWLARDGVDVLVLDKGVVGYEASSRNGGGCTHYQSPLFHEEQRLWPRMDELLGYPTEWRGERIVIAVTEAQLARYHRIQGIVGELGYRVDLLDPRQVRDAVPLAGANLGGVHIRTGGQANPQRTVQAYAWAAQDHGARILQHTPALGIAMAGGRAVGVRTAAGVIGCDQLVIAAGPQSDRLARDAGLDLPLAPARAEMIVTEALPPMPLGGVDGNGLYGRQTLRGNLAYGGGWHEWLDAVPADNPLPRPSTPTIRPLARRLAELFPKAAHARVIRSWAGIVENTPDGRPVLDRPADPGNVTVATMSSVGFGLSPATGRALRDIVVEGRCTFADLGKLSLARFRDLDPDWRRRQGWFTPAAAPAREEMPA</sequence>
<keyword evidence="2" id="KW-1133">Transmembrane helix</keyword>
<proteinExistence type="predicted"/>
<protein>
    <submittedName>
        <fullName evidence="4">FAD dependent oxidoreductase</fullName>
    </submittedName>
</protein>
<dbReference type="Proteomes" id="UP000000245">
    <property type="component" value="Chromosome"/>
</dbReference>
<dbReference type="SUPFAM" id="SSF51905">
    <property type="entry name" value="FAD/NAD(P)-binding domain"/>
    <property type="match status" value="1"/>
</dbReference>
<dbReference type="SUPFAM" id="SSF54373">
    <property type="entry name" value="FAD-linked reductases, C-terminal domain"/>
    <property type="match status" value="1"/>
</dbReference>
<feature type="transmembrane region" description="Helical" evidence="2">
    <location>
        <begin position="7"/>
        <end position="27"/>
    </location>
</feature>
<dbReference type="InterPro" id="IPR036188">
    <property type="entry name" value="FAD/NAD-bd_sf"/>
</dbReference>
<dbReference type="eggNOG" id="COG0665">
    <property type="taxonomic scope" value="Bacteria"/>
</dbReference>